<reference evidence="6" key="2">
    <citation type="submission" date="2018-10" db="UniProtKB">
        <authorList>
            <consortium name="EnsemblPlants"/>
        </authorList>
    </citation>
    <scope>IDENTIFICATION</scope>
</reference>
<protein>
    <recommendedName>
        <fullName evidence="5">Gnk2-homologous domain-containing protein</fullName>
    </recommendedName>
</protein>
<dbReference type="PANTHER" id="PTHR32099">
    <property type="entry name" value="CYSTEINE-RICH REPEAT SECRETORY PROTEIN"/>
    <property type="match status" value="1"/>
</dbReference>
<dbReference type="Gramene" id="TraesROB_scaffold_017576_01G000100.1">
    <property type="protein sequence ID" value="TraesROB_scaffold_017576_01G000100.1"/>
    <property type="gene ID" value="TraesROB_scaffold_017576_01G000100"/>
</dbReference>
<dbReference type="STRING" id="4565.A0A3B6FVB2"/>
<dbReference type="Proteomes" id="UP000019116">
    <property type="component" value="Chromosome 3B"/>
</dbReference>
<accession>A0A3B6FVB2</accession>
<reference evidence="6" key="1">
    <citation type="submission" date="2018-08" db="EMBL/GenBank/DDBJ databases">
        <authorList>
            <person name="Rossello M."/>
        </authorList>
    </citation>
    <scope>NUCLEOTIDE SEQUENCE [LARGE SCALE GENOMIC DNA]</scope>
    <source>
        <strain evidence="6">cv. Chinese Spring</strain>
    </source>
</reference>
<evidence type="ECO:0000256" key="1">
    <source>
        <dbReference type="ARBA" id="ARBA00022729"/>
    </source>
</evidence>
<dbReference type="PROSITE" id="PS51473">
    <property type="entry name" value="GNK2"/>
    <property type="match status" value="2"/>
</dbReference>
<dbReference type="Gramene" id="TraesCAD_scaffold_064236_01G000100.1">
    <property type="protein sequence ID" value="TraesCAD_scaffold_064236_01G000100.1"/>
    <property type="gene ID" value="TraesCAD_scaffold_064236_01G000100"/>
</dbReference>
<dbReference type="InterPro" id="IPR038408">
    <property type="entry name" value="GNK2_sf"/>
</dbReference>
<feature type="domain" description="Gnk2-homologous" evidence="5">
    <location>
        <begin position="161"/>
        <end position="273"/>
    </location>
</feature>
<keyword evidence="3" id="KW-0812">Transmembrane</keyword>
<dbReference type="Pfam" id="PF01657">
    <property type="entry name" value="Stress-antifung"/>
    <property type="match status" value="1"/>
</dbReference>
<dbReference type="InterPro" id="IPR002902">
    <property type="entry name" value="GNK2"/>
</dbReference>
<feature type="chain" id="PRO_5043174062" description="Gnk2-homologous domain-containing protein" evidence="4">
    <location>
        <begin position="35"/>
        <end position="335"/>
    </location>
</feature>
<evidence type="ECO:0000256" key="4">
    <source>
        <dbReference type="SAM" id="SignalP"/>
    </source>
</evidence>
<organism evidence="6">
    <name type="scientific">Triticum aestivum</name>
    <name type="common">Wheat</name>
    <dbReference type="NCBI Taxonomy" id="4565"/>
    <lineage>
        <taxon>Eukaryota</taxon>
        <taxon>Viridiplantae</taxon>
        <taxon>Streptophyta</taxon>
        <taxon>Embryophyta</taxon>
        <taxon>Tracheophyta</taxon>
        <taxon>Spermatophyta</taxon>
        <taxon>Magnoliopsida</taxon>
        <taxon>Liliopsida</taxon>
        <taxon>Poales</taxon>
        <taxon>Poaceae</taxon>
        <taxon>BOP clade</taxon>
        <taxon>Pooideae</taxon>
        <taxon>Triticodae</taxon>
        <taxon>Triticeae</taxon>
        <taxon>Triticinae</taxon>
        <taxon>Triticum</taxon>
    </lineage>
</organism>
<keyword evidence="3" id="KW-1133">Transmembrane helix</keyword>
<dbReference type="AlphaFoldDB" id="A0A3B6FVB2"/>
<dbReference type="Gramene" id="TraesCLE_scaffold_024047_01G000100.1">
    <property type="protein sequence ID" value="TraesCLE_scaffold_024047_01G000100.1"/>
    <property type="gene ID" value="TraesCLE_scaffold_024047_01G000100"/>
</dbReference>
<proteinExistence type="predicted"/>
<keyword evidence="1 4" id="KW-0732">Signal</keyword>
<sequence length="335" mass="34165">MPLESPTHTHMALSRRLPLLLLLSLVAAMTAVTGTAPEVIVTKCYPPPTPTGTTPEVIVTRCYPPPTPTVNGSGGLLPLLDALPSAAARTGFASLGAGGALARGFCFGDPAPDPCLRCLSDAGRKTTGQCGDASRRAGFLNDGCFLGYADTNASSSARADDDIGAVTFSGDAVPRLDDADVQKLVTVAQSLVPRSANGQLPAVNATATASNGDTVRVLAQCATDRAATECARCLRDSALQMARSWGAAAGAVQGSVAAVLGSNCYLRFEISAPPLPLGEQTRRMIKENVALTVCIAIIFLLVVAVMALAACVVGMRMGIQAWNAAVAAAAAAQGN</sequence>
<keyword evidence="3" id="KW-0472">Membrane</keyword>
<evidence type="ECO:0000259" key="5">
    <source>
        <dbReference type="PROSITE" id="PS51473"/>
    </source>
</evidence>
<dbReference type="OrthoDB" id="668810at2759"/>
<feature type="transmembrane region" description="Helical" evidence="3">
    <location>
        <begin position="289"/>
        <end position="313"/>
    </location>
</feature>
<feature type="signal peptide" evidence="4">
    <location>
        <begin position="1"/>
        <end position="34"/>
    </location>
</feature>
<dbReference type="EnsemblPlants" id="TraesCS3B02G469400.1">
    <property type="protein sequence ID" value="TraesCS3B02G469400.1"/>
    <property type="gene ID" value="TraesCS3B02G469400"/>
</dbReference>
<keyword evidence="2" id="KW-0677">Repeat</keyword>
<dbReference type="CDD" id="cd23509">
    <property type="entry name" value="Gnk2-like"/>
    <property type="match status" value="1"/>
</dbReference>
<name>A0A3B6FVB2_WHEAT</name>
<evidence type="ECO:0000313" key="6">
    <source>
        <dbReference type="EnsemblPlants" id="TraesCS3B02G469400.1"/>
    </source>
</evidence>
<dbReference type="PANTHER" id="PTHR32099:SF44">
    <property type="entry name" value="GNK2-HOMOLOGOUS DOMAIN-CONTAINING PROTEIN"/>
    <property type="match status" value="1"/>
</dbReference>
<evidence type="ECO:0000256" key="2">
    <source>
        <dbReference type="ARBA" id="ARBA00022737"/>
    </source>
</evidence>
<dbReference type="Gramene" id="TraesCS3B03G1158200.1">
    <property type="protein sequence ID" value="TraesCS3B03G1158200.1.CDS"/>
    <property type="gene ID" value="TraesCS3B03G1158200"/>
</dbReference>
<feature type="domain" description="Gnk2-homologous" evidence="5">
    <location>
        <begin position="54"/>
        <end position="153"/>
    </location>
</feature>
<dbReference type="Gene3D" id="3.30.430.20">
    <property type="entry name" value="Gnk2 domain, C-X8-C-X2-C motif"/>
    <property type="match status" value="2"/>
</dbReference>
<dbReference type="Gramene" id="TraesCS3B02G469400.1">
    <property type="protein sequence ID" value="TraesCS3B02G469400.1"/>
    <property type="gene ID" value="TraesCS3B02G469400"/>
</dbReference>
<evidence type="ECO:0000313" key="7">
    <source>
        <dbReference type="Proteomes" id="UP000019116"/>
    </source>
</evidence>
<dbReference type="SMR" id="A0A3B6FVB2"/>
<evidence type="ECO:0000256" key="3">
    <source>
        <dbReference type="SAM" id="Phobius"/>
    </source>
</evidence>
<dbReference type="OMA" id="ARAMMSC"/>
<keyword evidence="7" id="KW-1185">Reference proteome</keyword>